<evidence type="ECO:0000313" key="1">
    <source>
        <dbReference type="EMBL" id="SON55795.1"/>
    </source>
</evidence>
<dbReference type="EMBL" id="LT960614">
    <property type="protein sequence ID" value="SON55795.1"/>
    <property type="molecule type" value="Genomic_DNA"/>
</dbReference>
<name>A0A2C9D8B7_9HYPH</name>
<organism evidence="1 2">
    <name type="scientific">Hartmannibacter diazotrophicus</name>
    <dbReference type="NCBI Taxonomy" id="1482074"/>
    <lineage>
        <taxon>Bacteria</taxon>
        <taxon>Pseudomonadati</taxon>
        <taxon>Pseudomonadota</taxon>
        <taxon>Alphaproteobacteria</taxon>
        <taxon>Hyphomicrobiales</taxon>
        <taxon>Pleomorphomonadaceae</taxon>
        <taxon>Hartmannibacter</taxon>
    </lineage>
</organism>
<accession>A0A2C9D8B7</accession>
<dbReference type="Proteomes" id="UP000223606">
    <property type="component" value="Chromosome 1"/>
</dbReference>
<reference evidence="2" key="1">
    <citation type="submission" date="2017-09" db="EMBL/GenBank/DDBJ databases">
        <title>Genome sequence of Nannocystis excedens DSM 71.</title>
        <authorList>
            <person name="Blom J."/>
        </authorList>
    </citation>
    <scope>NUCLEOTIDE SEQUENCE [LARGE SCALE GENOMIC DNA]</scope>
    <source>
        <strain evidence="2">type strain: E19</strain>
    </source>
</reference>
<keyword evidence="2" id="KW-1185">Reference proteome</keyword>
<evidence type="ECO:0000313" key="2">
    <source>
        <dbReference type="Proteomes" id="UP000223606"/>
    </source>
</evidence>
<dbReference type="RefSeq" id="WP_099556254.1">
    <property type="nucleotide sequence ID" value="NZ_LT960614.1"/>
</dbReference>
<gene>
    <name evidence="1" type="ORF">HDIA_2254</name>
</gene>
<dbReference type="AlphaFoldDB" id="A0A2C9D8B7"/>
<dbReference type="KEGG" id="hdi:HDIA_2254"/>
<protein>
    <submittedName>
        <fullName evidence="1">Uncharacterized protein</fullName>
    </submittedName>
</protein>
<proteinExistence type="predicted"/>
<sequence length="138" mass="14717">MTEAPSSFRGLLAEIAAAAGPEAALAVQRARGGTRVDIPADVKPGHWLADCVGLETARTIAKALAVTDADNRVRGVRHEVLPIGETGVMRHAKRRFADLIAEGKSVRAAARAVGVTERTGFEWNGKIKGRDNRQGRLL</sequence>
<dbReference type="OrthoDB" id="7605239at2"/>